<evidence type="ECO:0000256" key="2">
    <source>
        <dbReference type="ARBA" id="ARBA00004651"/>
    </source>
</evidence>
<dbReference type="InterPro" id="IPR044537">
    <property type="entry name" value="Rip2-like"/>
</dbReference>
<dbReference type="Proteomes" id="UP000504844">
    <property type="component" value="Chromosome"/>
</dbReference>
<dbReference type="Pfam" id="PF02163">
    <property type="entry name" value="Peptidase_M50"/>
    <property type="match status" value="1"/>
</dbReference>
<keyword evidence="16" id="KW-1185">Reference proteome</keyword>
<dbReference type="EMBL" id="CP054143">
    <property type="protein sequence ID" value="QKJ67592.1"/>
    <property type="molecule type" value="Genomic_DNA"/>
</dbReference>
<name>A0A6M8SQP7_9NEIS</name>
<keyword evidence="5 15" id="KW-0645">Protease</keyword>
<dbReference type="CDD" id="cd06158">
    <property type="entry name" value="S2P-M50_like_1"/>
    <property type="match status" value="1"/>
</dbReference>
<keyword evidence="10 13" id="KW-1133">Transmembrane helix</keyword>
<dbReference type="InterPro" id="IPR008915">
    <property type="entry name" value="Peptidase_M50"/>
</dbReference>
<feature type="transmembrane region" description="Helical" evidence="13">
    <location>
        <begin position="132"/>
        <end position="152"/>
    </location>
</feature>
<evidence type="ECO:0000256" key="3">
    <source>
        <dbReference type="ARBA" id="ARBA00007931"/>
    </source>
</evidence>
<keyword evidence="8" id="KW-0378">Hydrolase</keyword>
<comment type="similarity">
    <text evidence="3">Belongs to the peptidase M50B family.</text>
</comment>
<evidence type="ECO:0000256" key="13">
    <source>
        <dbReference type="SAM" id="Phobius"/>
    </source>
</evidence>
<sequence length="214" mass="23390">MELNIIQTIAIWALPVLFAITAHEAAHAYAAKRLGDPTAFLQGRMTFNPMKHIDPIGTVLLPLLCVLLPGGFLFGYAKPVPVDFHALNNPKRDMRWVAAAGPLANLVMAFIWALLFRFAASGLEGSSFQLPLALMSQAGIQINVILMVLNLLPIPPLDGGRIMISILPPNLARTLMKVEPYGFFIIIALLVTGILGYILVPLMTMVMRLIQIVL</sequence>
<evidence type="ECO:0000256" key="9">
    <source>
        <dbReference type="ARBA" id="ARBA00022833"/>
    </source>
</evidence>
<feature type="transmembrane region" description="Helical" evidence="13">
    <location>
        <begin position="52"/>
        <end position="76"/>
    </location>
</feature>
<organism evidence="15 16">
    <name type="scientific">Deefgea piscis</name>
    <dbReference type="NCBI Taxonomy" id="2739061"/>
    <lineage>
        <taxon>Bacteria</taxon>
        <taxon>Pseudomonadati</taxon>
        <taxon>Pseudomonadota</taxon>
        <taxon>Betaproteobacteria</taxon>
        <taxon>Neisseriales</taxon>
        <taxon>Chitinibacteraceae</taxon>
        <taxon>Deefgea</taxon>
    </lineage>
</organism>
<keyword evidence="12 13" id="KW-0472">Membrane</keyword>
<keyword evidence="11" id="KW-0482">Metalloprotease</keyword>
<dbReference type="GO" id="GO:0006508">
    <property type="term" value="P:proteolysis"/>
    <property type="evidence" value="ECO:0007669"/>
    <property type="project" value="UniProtKB-KW"/>
</dbReference>
<evidence type="ECO:0000256" key="10">
    <source>
        <dbReference type="ARBA" id="ARBA00022989"/>
    </source>
</evidence>
<dbReference type="GO" id="GO:0008237">
    <property type="term" value="F:metallopeptidase activity"/>
    <property type="evidence" value="ECO:0007669"/>
    <property type="project" value="UniProtKB-KW"/>
</dbReference>
<keyword evidence="6 13" id="KW-0812">Transmembrane</keyword>
<dbReference type="GO" id="GO:0005886">
    <property type="term" value="C:plasma membrane"/>
    <property type="evidence" value="ECO:0007669"/>
    <property type="project" value="UniProtKB-SubCell"/>
</dbReference>
<evidence type="ECO:0000256" key="4">
    <source>
        <dbReference type="ARBA" id="ARBA00022475"/>
    </source>
</evidence>
<evidence type="ECO:0000256" key="1">
    <source>
        <dbReference type="ARBA" id="ARBA00001947"/>
    </source>
</evidence>
<keyword evidence="7" id="KW-0479">Metal-binding</keyword>
<dbReference type="PANTHER" id="PTHR35864">
    <property type="entry name" value="ZINC METALLOPROTEASE MJ0611-RELATED"/>
    <property type="match status" value="1"/>
</dbReference>
<feature type="transmembrane region" description="Helical" evidence="13">
    <location>
        <begin position="181"/>
        <end position="200"/>
    </location>
</feature>
<evidence type="ECO:0000256" key="6">
    <source>
        <dbReference type="ARBA" id="ARBA00022692"/>
    </source>
</evidence>
<proteinExistence type="inferred from homology"/>
<evidence type="ECO:0000313" key="15">
    <source>
        <dbReference type="EMBL" id="QKJ67592.1"/>
    </source>
</evidence>
<comment type="cofactor">
    <cofactor evidence="1">
        <name>Zn(2+)</name>
        <dbReference type="ChEBI" id="CHEBI:29105"/>
    </cofactor>
</comment>
<comment type="subcellular location">
    <subcellularLocation>
        <location evidence="2">Cell membrane</location>
        <topology evidence="2">Multi-pass membrane protein</topology>
    </subcellularLocation>
</comment>
<gene>
    <name evidence="15" type="ORF">HQN60_13210</name>
</gene>
<evidence type="ECO:0000256" key="11">
    <source>
        <dbReference type="ARBA" id="ARBA00023049"/>
    </source>
</evidence>
<evidence type="ECO:0000259" key="14">
    <source>
        <dbReference type="Pfam" id="PF02163"/>
    </source>
</evidence>
<reference evidence="15 16" key="1">
    <citation type="submission" date="2020-05" db="EMBL/GenBank/DDBJ databases">
        <title>Complete genome sequence of Deefgea sp. D17.</title>
        <authorList>
            <person name="Bae J.-W."/>
            <person name="Han J.E."/>
        </authorList>
    </citation>
    <scope>NUCLEOTIDE SEQUENCE [LARGE SCALE GENOMIC DNA]</scope>
    <source>
        <strain evidence="15 16">D17</strain>
    </source>
</reference>
<evidence type="ECO:0000256" key="5">
    <source>
        <dbReference type="ARBA" id="ARBA00022670"/>
    </source>
</evidence>
<keyword evidence="4" id="KW-1003">Cell membrane</keyword>
<feature type="transmembrane region" description="Helical" evidence="13">
    <location>
        <begin position="6"/>
        <end position="31"/>
    </location>
</feature>
<dbReference type="PANTHER" id="PTHR35864:SF1">
    <property type="entry name" value="ZINC METALLOPROTEASE YWHC-RELATED"/>
    <property type="match status" value="1"/>
</dbReference>
<dbReference type="GO" id="GO:0046872">
    <property type="term" value="F:metal ion binding"/>
    <property type="evidence" value="ECO:0007669"/>
    <property type="project" value="UniProtKB-KW"/>
</dbReference>
<protein>
    <submittedName>
        <fullName evidence="15">Site-2 protease family protein</fullName>
    </submittedName>
</protein>
<feature type="transmembrane region" description="Helical" evidence="13">
    <location>
        <begin position="96"/>
        <end position="120"/>
    </location>
</feature>
<evidence type="ECO:0000256" key="12">
    <source>
        <dbReference type="ARBA" id="ARBA00023136"/>
    </source>
</evidence>
<dbReference type="AlphaFoldDB" id="A0A6M8SQP7"/>
<dbReference type="RefSeq" id="WP_173534093.1">
    <property type="nucleotide sequence ID" value="NZ_CP054143.1"/>
</dbReference>
<evidence type="ECO:0000256" key="8">
    <source>
        <dbReference type="ARBA" id="ARBA00022801"/>
    </source>
</evidence>
<feature type="domain" description="Peptidase M50" evidence="14">
    <location>
        <begin position="137"/>
        <end position="189"/>
    </location>
</feature>
<keyword evidence="9" id="KW-0862">Zinc</keyword>
<accession>A0A6M8SQP7</accession>
<evidence type="ECO:0000313" key="16">
    <source>
        <dbReference type="Proteomes" id="UP000504844"/>
    </source>
</evidence>
<dbReference type="KEGG" id="dee:HQN60_13210"/>
<dbReference type="InterPro" id="IPR052348">
    <property type="entry name" value="Metallopeptidase_M50B"/>
</dbReference>
<evidence type="ECO:0000256" key="7">
    <source>
        <dbReference type="ARBA" id="ARBA00022723"/>
    </source>
</evidence>